<dbReference type="PANTHER" id="PTHR34071:SF2">
    <property type="entry name" value="FLAVIN-NUCLEOTIDE-BINDING PROTEIN"/>
    <property type="match status" value="1"/>
</dbReference>
<dbReference type="RefSeq" id="WP_144352266.1">
    <property type="nucleotide sequence ID" value="NZ_CP036259.1"/>
</dbReference>
<keyword evidence="2" id="KW-1185">Reference proteome</keyword>
<accession>A0A517DZZ5</accession>
<dbReference type="InterPro" id="IPR012349">
    <property type="entry name" value="Split_barrel_FMN-bd"/>
</dbReference>
<dbReference type="AlphaFoldDB" id="A0A517DZZ5"/>
<dbReference type="PANTHER" id="PTHR34071">
    <property type="entry name" value="5-NITROIMIDAZOLE ANTIBIOTICS RESISTANCE PROTEIN, NIMA-FAMILY-RELATED PROTEIN-RELATED"/>
    <property type="match status" value="1"/>
</dbReference>
<evidence type="ECO:0000313" key="2">
    <source>
        <dbReference type="Proteomes" id="UP000320776"/>
    </source>
</evidence>
<organism evidence="1 2">
    <name type="scientific">Sporomusa termitida</name>
    <dbReference type="NCBI Taxonomy" id="2377"/>
    <lineage>
        <taxon>Bacteria</taxon>
        <taxon>Bacillati</taxon>
        <taxon>Bacillota</taxon>
        <taxon>Negativicutes</taxon>
        <taxon>Selenomonadales</taxon>
        <taxon>Sporomusaceae</taxon>
        <taxon>Sporomusa</taxon>
    </lineage>
</organism>
<dbReference type="Proteomes" id="UP000320776">
    <property type="component" value="Chromosome"/>
</dbReference>
<protein>
    <submittedName>
        <fullName evidence="1">Pyridoxamine 5'-phosphate oxidase</fullName>
    </submittedName>
</protein>
<dbReference type="Gene3D" id="2.30.110.10">
    <property type="entry name" value="Electron Transport, Fmn-binding Protein, Chain A"/>
    <property type="match status" value="1"/>
</dbReference>
<dbReference type="OrthoDB" id="9794935at2"/>
<dbReference type="EMBL" id="CP036259">
    <property type="protein sequence ID" value="QDR82935.1"/>
    <property type="molecule type" value="Genomic_DNA"/>
</dbReference>
<dbReference type="InterPro" id="IPR024747">
    <property type="entry name" value="Pyridox_Oxase-rel"/>
</dbReference>
<gene>
    <name evidence="1" type="ORF">SPTER_43840</name>
</gene>
<name>A0A517DZZ5_9FIRM</name>
<proteinExistence type="predicted"/>
<dbReference type="SUPFAM" id="SSF50475">
    <property type="entry name" value="FMN-binding split barrel"/>
    <property type="match status" value="1"/>
</dbReference>
<sequence>MFREMRRKEKLMSQAETVTILKEADYGTLACMGENGYPYSVPLNYVYSDRTIYFHSARDGYKIDAIKKNSKVSFSAVNYYKLLPEKFDTEYDCAIIYGRAAAVTDEQEKRKALVLLIEKYSGNYQAQGQAYIDRAIKAVSVYKIEIIHMTGKFGR</sequence>
<evidence type="ECO:0000313" key="1">
    <source>
        <dbReference type="EMBL" id="QDR82935.1"/>
    </source>
</evidence>
<dbReference type="KEGG" id="sted:SPTER_43840"/>
<reference evidence="1 2" key="1">
    <citation type="submission" date="2019-02" db="EMBL/GenBank/DDBJ databases">
        <title>Closed genome of Sporomusa termitida DSM 4440.</title>
        <authorList>
            <person name="Poehlein A."/>
            <person name="Daniel R."/>
        </authorList>
    </citation>
    <scope>NUCLEOTIDE SEQUENCE [LARGE SCALE GENOMIC DNA]</scope>
    <source>
        <strain evidence="1 2">DSM 4440</strain>
    </source>
</reference>
<dbReference type="Pfam" id="PF12900">
    <property type="entry name" value="Pyridox_ox_2"/>
    <property type="match status" value="1"/>
</dbReference>